<proteinExistence type="predicted"/>
<dbReference type="AlphaFoldDB" id="A0A5B0NDA9"/>
<name>A0A5B0NDA9_PUCGR</name>
<gene>
    <name evidence="2" type="ORF">PGT21_001915</name>
</gene>
<comment type="caution">
    <text evidence="2">The sequence shown here is derived from an EMBL/GenBank/DDBJ whole genome shotgun (WGS) entry which is preliminary data.</text>
</comment>
<accession>A0A5B0NDA9</accession>
<evidence type="ECO:0000313" key="2">
    <source>
        <dbReference type="EMBL" id="KAA1086524.1"/>
    </source>
</evidence>
<evidence type="ECO:0000256" key="1">
    <source>
        <dbReference type="SAM" id="MobiDB-lite"/>
    </source>
</evidence>
<evidence type="ECO:0000313" key="3">
    <source>
        <dbReference type="Proteomes" id="UP000324748"/>
    </source>
</evidence>
<reference evidence="2 3" key="1">
    <citation type="submission" date="2019-05" db="EMBL/GenBank/DDBJ databases">
        <title>Emergence of the Ug99 lineage of the wheat stem rust pathogen through somatic hybridization.</title>
        <authorList>
            <person name="Li F."/>
            <person name="Upadhyaya N.M."/>
            <person name="Sperschneider J."/>
            <person name="Matny O."/>
            <person name="Nguyen-Phuc H."/>
            <person name="Mago R."/>
            <person name="Raley C."/>
            <person name="Miller M.E."/>
            <person name="Silverstein K.A.T."/>
            <person name="Henningsen E."/>
            <person name="Hirsch C.D."/>
            <person name="Visser B."/>
            <person name="Pretorius Z.A."/>
            <person name="Steffenson B.J."/>
            <person name="Schwessinger B."/>
            <person name="Dodds P.N."/>
            <person name="Figueroa M."/>
        </authorList>
    </citation>
    <scope>NUCLEOTIDE SEQUENCE [LARGE SCALE GENOMIC DNA]</scope>
    <source>
        <strain evidence="2">21-0</strain>
    </source>
</reference>
<dbReference type="OrthoDB" id="2504760at2759"/>
<organism evidence="2 3">
    <name type="scientific">Puccinia graminis f. sp. tritici</name>
    <dbReference type="NCBI Taxonomy" id="56615"/>
    <lineage>
        <taxon>Eukaryota</taxon>
        <taxon>Fungi</taxon>
        <taxon>Dikarya</taxon>
        <taxon>Basidiomycota</taxon>
        <taxon>Pucciniomycotina</taxon>
        <taxon>Pucciniomycetes</taxon>
        <taxon>Pucciniales</taxon>
        <taxon>Pucciniaceae</taxon>
        <taxon>Puccinia</taxon>
    </lineage>
</organism>
<feature type="region of interest" description="Disordered" evidence="1">
    <location>
        <begin position="297"/>
        <end position="322"/>
    </location>
</feature>
<dbReference type="EMBL" id="VSWC01000105">
    <property type="protein sequence ID" value="KAA1086524.1"/>
    <property type="molecule type" value="Genomic_DNA"/>
</dbReference>
<protein>
    <submittedName>
        <fullName evidence="2">Uncharacterized protein</fullName>
    </submittedName>
</protein>
<sequence length="322" mass="34773">MSNQKRLSHPMTSCTIFDIIEKLSQNIAPGSTYGQFYYSTSIPFIDSVTKEEKNILTKLCGYSSALTALAENNIYMVSGKILAPNSKTTPVFHYEAEKIINLGETDSFKAEVAGKSSVVGFGVVVSKKEQIQEMDSGSNPYRNLHVILQHTDYDPVAKAQVQFRAQYIISGRKNLANTFGLFQIGREVLISGHITGYDQDQYMWIVNALSVSIASGHQNVVAHSPSTNAKPGAMKRRPGLISLEENNASAKGTTGSVPSMTKTKSISGAEANDTGACPEPVIDPGAVLSPGSYYKSLASTPSKKRTKKEILADAKKAKANLP</sequence>
<keyword evidence="3" id="KW-1185">Reference proteome</keyword>
<dbReference type="Proteomes" id="UP000324748">
    <property type="component" value="Unassembled WGS sequence"/>
</dbReference>